<protein>
    <submittedName>
        <fullName evidence="5">Ankyrin</fullName>
    </submittedName>
</protein>
<dbReference type="GeneID" id="63835662"/>
<name>A0A9P4YAR9_CRYP1</name>
<feature type="compositionally biased region" description="Basic and acidic residues" evidence="4">
    <location>
        <begin position="23"/>
        <end position="36"/>
    </location>
</feature>
<reference evidence="5" key="1">
    <citation type="journal article" date="2020" name="Phytopathology">
        <title>Genome sequence of the chestnut blight fungus Cryphonectria parasitica EP155: A fundamental resource for an archetypical invasive plant pathogen.</title>
        <authorList>
            <person name="Crouch J.A."/>
            <person name="Dawe A."/>
            <person name="Aerts A."/>
            <person name="Barry K."/>
            <person name="Churchill A.C.L."/>
            <person name="Grimwood J."/>
            <person name="Hillman B."/>
            <person name="Milgroom M.G."/>
            <person name="Pangilinan J."/>
            <person name="Smith M."/>
            <person name="Salamov A."/>
            <person name="Schmutz J."/>
            <person name="Yadav J."/>
            <person name="Grigoriev I.V."/>
            <person name="Nuss D."/>
        </authorList>
    </citation>
    <scope>NUCLEOTIDE SEQUENCE</scope>
    <source>
        <strain evidence="5">EP155</strain>
    </source>
</reference>
<evidence type="ECO:0000256" key="3">
    <source>
        <dbReference type="PROSITE-ProRule" id="PRU00023"/>
    </source>
</evidence>
<feature type="repeat" description="ANK" evidence="3">
    <location>
        <begin position="75"/>
        <end position="107"/>
    </location>
</feature>
<gene>
    <name evidence="5" type="ORF">M406DRAFT_283822</name>
</gene>
<dbReference type="InterPro" id="IPR050889">
    <property type="entry name" value="Dendritic_Spine_Reg/Scaffold"/>
</dbReference>
<evidence type="ECO:0000256" key="4">
    <source>
        <dbReference type="SAM" id="MobiDB-lite"/>
    </source>
</evidence>
<evidence type="ECO:0000313" key="5">
    <source>
        <dbReference type="EMBL" id="KAF3769437.1"/>
    </source>
</evidence>
<proteinExistence type="predicted"/>
<dbReference type="RefSeq" id="XP_040780398.1">
    <property type="nucleotide sequence ID" value="XM_040918533.1"/>
</dbReference>
<organism evidence="5 6">
    <name type="scientific">Cryphonectria parasitica (strain ATCC 38755 / EP155)</name>
    <dbReference type="NCBI Taxonomy" id="660469"/>
    <lineage>
        <taxon>Eukaryota</taxon>
        <taxon>Fungi</taxon>
        <taxon>Dikarya</taxon>
        <taxon>Ascomycota</taxon>
        <taxon>Pezizomycotina</taxon>
        <taxon>Sordariomycetes</taxon>
        <taxon>Sordariomycetidae</taxon>
        <taxon>Diaporthales</taxon>
        <taxon>Cryphonectriaceae</taxon>
        <taxon>Cryphonectria-Endothia species complex</taxon>
        <taxon>Cryphonectria</taxon>
    </lineage>
</organism>
<dbReference type="SMART" id="SM00248">
    <property type="entry name" value="ANK"/>
    <property type="match status" value="2"/>
</dbReference>
<keyword evidence="1" id="KW-0677">Repeat</keyword>
<comment type="caution">
    <text evidence="5">The sequence shown here is derived from an EMBL/GenBank/DDBJ whole genome shotgun (WGS) entry which is preliminary data.</text>
</comment>
<dbReference type="Proteomes" id="UP000803844">
    <property type="component" value="Unassembled WGS sequence"/>
</dbReference>
<dbReference type="PROSITE" id="PS50088">
    <property type="entry name" value="ANK_REPEAT"/>
    <property type="match status" value="2"/>
</dbReference>
<dbReference type="PANTHER" id="PTHR24166">
    <property type="entry name" value="ROLLING PEBBLES, ISOFORM B"/>
    <property type="match status" value="1"/>
</dbReference>
<dbReference type="AlphaFoldDB" id="A0A9P4YAR9"/>
<dbReference type="PROSITE" id="PS50297">
    <property type="entry name" value="ANK_REP_REGION"/>
    <property type="match status" value="2"/>
</dbReference>
<dbReference type="InterPro" id="IPR002110">
    <property type="entry name" value="Ankyrin_rpt"/>
</dbReference>
<keyword evidence="6" id="KW-1185">Reference proteome</keyword>
<dbReference type="OrthoDB" id="341259at2759"/>
<accession>A0A9P4YAR9</accession>
<keyword evidence="2 3" id="KW-0040">ANK repeat</keyword>
<dbReference type="EMBL" id="MU032344">
    <property type="protein sequence ID" value="KAF3769437.1"/>
    <property type="molecule type" value="Genomic_DNA"/>
</dbReference>
<sequence length="132" mass="14143">MLPVGKRGSYDSRIKANAPSDAQEDRETNTKPKGRGDAGTNSLNAALFLAAEHGHAGVVRTLVQSGADVNAADENGNTSLHLAIRFKHQDVVTVLLRHNARRHVQNFDGLEPLQLAAKVGFDVGVKLLLRGT</sequence>
<dbReference type="Gene3D" id="1.25.40.20">
    <property type="entry name" value="Ankyrin repeat-containing domain"/>
    <property type="match status" value="1"/>
</dbReference>
<dbReference type="SUPFAM" id="SSF48403">
    <property type="entry name" value="Ankyrin repeat"/>
    <property type="match status" value="1"/>
</dbReference>
<feature type="repeat" description="ANK" evidence="3">
    <location>
        <begin position="42"/>
        <end position="74"/>
    </location>
</feature>
<evidence type="ECO:0000313" key="6">
    <source>
        <dbReference type="Proteomes" id="UP000803844"/>
    </source>
</evidence>
<dbReference type="Pfam" id="PF12796">
    <property type="entry name" value="Ank_2"/>
    <property type="match status" value="1"/>
</dbReference>
<evidence type="ECO:0000256" key="1">
    <source>
        <dbReference type="ARBA" id="ARBA00022737"/>
    </source>
</evidence>
<dbReference type="InterPro" id="IPR036770">
    <property type="entry name" value="Ankyrin_rpt-contain_sf"/>
</dbReference>
<evidence type="ECO:0000256" key="2">
    <source>
        <dbReference type="ARBA" id="ARBA00023043"/>
    </source>
</evidence>
<dbReference type="PANTHER" id="PTHR24166:SF48">
    <property type="entry name" value="PROTEIN VAPYRIN"/>
    <property type="match status" value="1"/>
</dbReference>
<feature type="region of interest" description="Disordered" evidence="4">
    <location>
        <begin position="1"/>
        <end position="39"/>
    </location>
</feature>